<evidence type="ECO:0000256" key="3">
    <source>
        <dbReference type="ARBA" id="ARBA00016612"/>
    </source>
</evidence>
<dbReference type="EMBL" id="KU873124">
    <property type="protein sequence ID" value="AQT38576.1"/>
    <property type="molecule type" value="Genomic_DNA"/>
</dbReference>
<evidence type="ECO:0000256" key="8">
    <source>
        <dbReference type="ARBA" id="ARBA00023136"/>
    </source>
</evidence>
<evidence type="ECO:0000256" key="10">
    <source>
        <dbReference type="SAM" id="Phobius"/>
    </source>
</evidence>
<keyword evidence="11" id="KW-0496">Mitochondrion</keyword>
<evidence type="ECO:0000313" key="11">
    <source>
        <dbReference type="EMBL" id="AQT38576.1"/>
    </source>
</evidence>
<feature type="transmembrane region" description="Helical" evidence="10">
    <location>
        <begin position="53"/>
        <end position="76"/>
    </location>
</feature>
<comment type="subcellular location">
    <subcellularLocation>
        <location evidence="1">Membrane</location>
        <topology evidence="1">Multi-pass membrane protein</topology>
    </subcellularLocation>
</comment>
<name>A0A1X9JIB5_CUMMO</name>
<dbReference type="Gene3D" id="1.10.287.3510">
    <property type="match status" value="1"/>
</dbReference>
<proteinExistence type="inferred from homology"/>
<organism evidence="11">
    <name type="scientific">Cumberlandia monodonta</name>
    <name type="common">Spectacle case pearly mussel</name>
    <name type="synonym">Margaritifera monodonta</name>
    <dbReference type="NCBI Taxonomy" id="52365"/>
    <lineage>
        <taxon>Eukaryota</taxon>
        <taxon>Metazoa</taxon>
        <taxon>Spiralia</taxon>
        <taxon>Lophotrochozoa</taxon>
        <taxon>Mollusca</taxon>
        <taxon>Bivalvia</taxon>
        <taxon>Autobranchia</taxon>
        <taxon>Heteroconchia</taxon>
        <taxon>Palaeoheterodonta</taxon>
        <taxon>Unionida</taxon>
        <taxon>Unionoidea</taxon>
        <taxon>Margaritiferidae</taxon>
        <taxon>Cumberlandia</taxon>
    </lineage>
</organism>
<evidence type="ECO:0000256" key="7">
    <source>
        <dbReference type="ARBA" id="ARBA00023027"/>
    </source>
</evidence>
<keyword evidence="5" id="KW-1278">Translocase</keyword>
<sequence>MVYFFFFFYGLIMGAICVVCQRHSFLGVLLSLEVFSLVLYCLFFVVWGEMREVWGFGLVFLCMSVCVVCVSLGLVVKLVRSAGSDYVSSFSL</sequence>
<evidence type="ECO:0000256" key="6">
    <source>
        <dbReference type="ARBA" id="ARBA00022989"/>
    </source>
</evidence>
<feature type="transmembrane region" description="Helical" evidence="10">
    <location>
        <begin position="28"/>
        <end position="47"/>
    </location>
</feature>
<evidence type="ECO:0000256" key="1">
    <source>
        <dbReference type="ARBA" id="ARBA00004141"/>
    </source>
</evidence>
<comment type="similarity">
    <text evidence="2">Belongs to the complex I subunit 4L family.</text>
</comment>
<keyword evidence="6 10" id="KW-1133">Transmembrane helix</keyword>
<keyword evidence="4 10" id="KW-0812">Transmembrane</keyword>
<evidence type="ECO:0000256" key="9">
    <source>
        <dbReference type="ARBA" id="ARBA00031586"/>
    </source>
</evidence>
<evidence type="ECO:0000256" key="2">
    <source>
        <dbReference type="ARBA" id="ARBA00010519"/>
    </source>
</evidence>
<evidence type="ECO:0000256" key="5">
    <source>
        <dbReference type="ARBA" id="ARBA00022967"/>
    </source>
</evidence>
<reference evidence="11" key="1">
    <citation type="journal article" date="2017" name="Sci. Rep.">
        <title>Evolution of sex-dependent mtDNA transmission in freshwater mussels (Bivalvia: Unionida).</title>
        <authorList>
            <person name="Guerra D."/>
            <person name="Plazzi F."/>
            <person name="Stewart D.T."/>
            <person name="Bogan A.E."/>
            <person name="Hoeh W.R."/>
            <person name="Breton S."/>
        </authorList>
    </citation>
    <scope>NUCLEOTIDE SEQUENCE</scope>
    <source>
        <strain evidence="11">H1526g</strain>
        <tissue evidence="11">Gonad</tissue>
    </source>
</reference>
<dbReference type="InterPro" id="IPR039428">
    <property type="entry name" value="NUOK/Mnh_C1-like"/>
</dbReference>
<geneLocation type="mitochondrion" evidence="11"/>
<accession>A0A1X9JIB5</accession>
<keyword evidence="8 10" id="KW-0472">Membrane</keyword>
<gene>
    <name evidence="11" type="primary">nad4L</name>
</gene>
<dbReference type="Pfam" id="PF00420">
    <property type="entry name" value="Oxidored_q2"/>
    <property type="match status" value="1"/>
</dbReference>
<protein>
    <recommendedName>
        <fullName evidence="3">NADH-ubiquinone oxidoreductase chain 4L</fullName>
    </recommendedName>
    <alternativeName>
        <fullName evidence="9">NADH dehydrogenase subunit 4L</fullName>
    </alternativeName>
</protein>
<keyword evidence="7" id="KW-0520">NAD</keyword>
<evidence type="ECO:0000256" key="4">
    <source>
        <dbReference type="ARBA" id="ARBA00022692"/>
    </source>
</evidence>
<feature type="transmembrane region" description="Helical" evidence="10">
    <location>
        <begin position="6"/>
        <end position="21"/>
    </location>
</feature>
<dbReference type="AlphaFoldDB" id="A0A1X9JIB5"/>
<dbReference type="GO" id="GO:0016020">
    <property type="term" value="C:membrane"/>
    <property type="evidence" value="ECO:0007669"/>
    <property type="project" value="UniProtKB-SubCell"/>
</dbReference>